<evidence type="ECO:0000313" key="2">
    <source>
        <dbReference type="EMBL" id="REJ60384.1"/>
    </source>
</evidence>
<proteinExistence type="predicted"/>
<protein>
    <submittedName>
        <fullName evidence="2">Uncharacterized protein</fullName>
    </submittedName>
</protein>
<dbReference type="AlphaFoldDB" id="A0A3E0MKQ6"/>
<feature type="compositionally biased region" description="Pro residues" evidence="1">
    <location>
        <begin position="50"/>
        <end position="81"/>
    </location>
</feature>
<evidence type="ECO:0000313" key="3">
    <source>
        <dbReference type="Proteomes" id="UP000256301"/>
    </source>
</evidence>
<comment type="caution">
    <text evidence="2">The sequence shown here is derived from an EMBL/GenBank/DDBJ whole genome shotgun (WGS) entry which is preliminary data.</text>
</comment>
<name>A0A3E0MKQ6_MICAE</name>
<dbReference type="EMBL" id="QQWE01000001">
    <property type="protein sequence ID" value="REJ60384.1"/>
    <property type="molecule type" value="Genomic_DNA"/>
</dbReference>
<evidence type="ECO:0000256" key="1">
    <source>
        <dbReference type="SAM" id="MobiDB-lite"/>
    </source>
</evidence>
<accession>A0A3E0MKQ6</accession>
<organism evidence="2 3">
    <name type="scientific">Microcystis aeruginosa DA14</name>
    <dbReference type="NCBI Taxonomy" id="1987506"/>
    <lineage>
        <taxon>Bacteria</taxon>
        <taxon>Bacillati</taxon>
        <taxon>Cyanobacteriota</taxon>
        <taxon>Cyanophyceae</taxon>
        <taxon>Oscillatoriophycideae</taxon>
        <taxon>Chroococcales</taxon>
        <taxon>Microcystaceae</taxon>
        <taxon>Microcystis</taxon>
    </lineage>
</organism>
<reference evidence="2 3" key="1">
    <citation type="submission" date="2017-08" db="EMBL/GenBank/DDBJ databases">
        <title>Functional genomic and metabolic studies of the symbiotic interactions of six Microcystis-dominated communities.</title>
        <authorList>
            <person name="Li Q."/>
            <person name="Lin F."/>
        </authorList>
    </citation>
    <scope>NUCLEOTIDE SEQUENCE [LARGE SCALE GENOMIC DNA]</scope>
    <source>
        <strain evidence="2">DA14</strain>
    </source>
</reference>
<sequence>MAIPIQNTCRLLGEPLSIAEKTDQSHYQLSVISYQLSVHPLLFTEKRLPTSPPPHLPTSPIPHLPNSPPPHLPTSPPPHFPTSPIHNL</sequence>
<feature type="region of interest" description="Disordered" evidence="1">
    <location>
        <begin position="45"/>
        <end position="88"/>
    </location>
</feature>
<gene>
    <name evidence="2" type="ORF">DWQ56_03940</name>
</gene>
<dbReference type="Proteomes" id="UP000256301">
    <property type="component" value="Unassembled WGS sequence"/>
</dbReference>